<proteinExistence type="predicted"/>
<comment type="caution">
    <text evidence="2">The sequence shown here is derived from an EMBL/GenBank/DDBJ whole genome shotgun (WGS) entry which is preliminary data.</text>
</comment>
<feature type="region of interest" description="Disordered" evidence="1">
    <location>
        <begin position="358"/>
        <end position="378"/>
    </location>
</feature>
<keyword evidence="2" id="KW-0969">Cilium</keyword>
<evidence type="ECO:0000313" key="2">
    <source>
        <dbReference type="EMBL" id="RFU17425.1"/>
    </source>
</evidence>
<dbReference type="Gene3D" id="3.30.750.140">
    <property type="match status" value="1"/>
</dbReference>
<feature type="compositionally biased region" description="Basic and acidic residues" evidence="1">
    <location>
        <begin position="129"/>
        <end position="141"/>
    </location>
</feature>
<keyword evidence="3" id="KW-1185">Reference proteome</keyword>
<feature type="compositionally biased region" description="Low complexity" evidence="1">
    <location>
        <begin position="307"/>
        <end position="325"/>
    </location>
</feature>
<keyword evidence="2" id="KW-0282">Flagellum</keyword>
<gene>
    <name evidence="2" type="ORF">D0Y96_04515</name>
</gene>
<feature type="region of interest" description="Disordered" evidence="1">
    <location>
        <begin position="28"/>
        <end position="155"/>
    </location>
</feature>
<dbReference type="EMBL" id="QVQT01000002">
    <property type="protein sequence ID" value="RFU17425.1"/>
    <property type="molecule type" value="Genomic_DNA"/>
</dbReference>
<dbReference type="InterPro" id="IPR038610">
    <property type="entry name" value="FliK-like_C_sf"/>
</dbReference>
<feature type="region of interest" description="Disordered" evidence="1">
    <location>
        <begin position="172"/>
        <end position="336"/>
    </location>
</feature>
<feature type="region of interest" description="Disordered" evidence="1">
    <location>
        <begin position="467"/>
        <end position="533"/>
    </location>
</feature>
<dbReference type="Proteomes" id="UP000264702">
    <property type="component" value="Unassembled WGS sequence"/>
</dbReference>
<name>A0A372IR82_9BACT</name>
<keyword evidence="2" id="KW-0966">Cell projection</keyword>
<evidence type="ECO:0000313" key="3">
    <source>
        <dbReference type="Proteomes" id="UP000264702"/>
    </source>
</evidence>
<sequence>MFGAVLRDRLDADSVHCGGFTDLMEQEISDSKSMKNTAGEGTPAAGRSRGGPAQEPDQHPVLTEGSDADAETTAELQTGTERVQAGRLAVRETVSGHAAERRPAEQNEAAPSTAKTDADADSNGAGAKTESKRHTKPESGTDAKGSQASGGVATPAFSATLYGPHLFLSVRGTVHQNDQRPDSPVAADTRQNAATLHGGTKGTDGTDRAPDVEEAGTGSPEAANTNTGAVKIGEAPPDSMPGSGVQGIPSGRGERSADNEGISGSRALSFVPDRSASPVEQRADAAKTVGHAASEDAAAQKATARPGGTISAGAASGDTSGALTGPASGTPSGAALPGGSIAAAGHLSSAPRGMAVQTAATAPGHDATTSVNPYDRMDQHAGTDSAAILLHSTPQSVTVGVRDPALGWTEIHAQSQAGQVSALLTTASTAAHASLASHLTSLSQFLSDHNVAIGNVAVQHGWSQSAGAGTNAGNGGTGNAPHSHGQGGGAGPDASRQAQAAQHAGQPGPDQDASTPAAGNITTGTASRIRVVA</sequence>
<protein>
    <submittedName>
        <fullName evidence="2">Flagellar hook-length control protein FliK</fullName>
    </submittedName>
</protein>
<evidence type="ECO:0000256" key="1">
    <source>
        <dbReference type="SAM" id="MobiDB-lite"/>
    </source>
</evidence>
<organism evidence="2 3">
    <name type="scientific">Paracidobacterium acidisoli</name>
    <dbReference type="NCBI Taxonomy" id="2303751"/>
    <lineage>
        <taxon>Bacteria</taxon>
        <taxon>Pseudomonadati</taxon>
        <taxon>Acidobacteriota</taxon>
        <taxon>Terriglobia</taxon>
        <taxon>Terriglobales</taxon>
        <taxon>Acidobacteriaceae</taxon>
        <taxon>Paracidobacterium</taxon>
    </lineage>
</organism>
<reference evidence="2 3" key="1">
    <citation type="submission" date="2018-08" db="EMBL/GenBank/DDBJ databases">
        <title>Acidipila sp. 4G-K13, an acidobacterium isolated from forest soil.</title>
        <authorList>
            <person name="Gao Z.-H."/>
            <person name="Qiu L.-H."/>
        </authorList>
    </citation>
    <scope>NUCLEOTIDE SEQUENCE [LARGE SCALE GENOMIC DNA]</scope>
    <source>
        <strain evidence="2 3">4G-K13</strain>
    </source>
</reference>
<dbReference type="AlphaFoldDB" id="A0A372IR82"/>
<feature type="compositionally biased region" description="Low complexity" evidence="1">
    <location>
        <begin position="493"/>
        <end position="511"/>
    </location>
</feature>
<accession>A0A372IR82</accession>